<dbReference type="Pfam" id="PF02880">
    <property type="entry name" value="PGM_PMM_III"/>
    <property type="match status" value="1"/>
</dbReference>
<dbReference type="GO" id="GO:0005829">
    <property type="term" value="C:cytosol"/>
    <property type="evidence" value="ECO:0007669"/>
    <property type="project" value="TreeGrafter"/>
</dbReference>
<dbReference type="Pfam" id="PF00408">
    <property type="entry name" value="PGM_PMM_IV"/>
    <property type="match status" value="1"/>
</dbReference>
<feature type="domain" description="Alpha-D-phosphohexomutase alpha/beta/alpha" evidence="14">
    <location>
        <begin position="171"/>
        <end position="252"/>
    </location>
</feature>
<comment type="PTM">
    <text evidence="9">Activated by phosphorylation.</text>
</comment>
<dbReference type="KEGG" id="fwa:DCMF_11150"/>
<dbReference type="RefSeq" id="WP_148134505.1">
    <property type="nucleotide sequence ID" value="NZ_CP017634.1"/>
</dbReference>
<evidence type="ECO:0000256" key="11">
    <source>
        <dbReference type="RuleBase" id="RU004327"/>
    </source>
</evidence>
<evidence type="ECO:0000313" key="16">
    <source>
        <dbReference type="EMBL" id="ATW25249.1"/>
    </source>
</evidence>
<evidence type="ECO:0000256" key="6">
    <source>
        <dbReference type="ARBA" id="ARBA00050364"/>
    </source>
</evidence>
<dbReference type="PRINTS" id="PR00509">
    <property type="entry name" value="PGMPMM"/>
</dbReference>
<feature type="domain" description="Alpha-D-phosphohexomutase alpha/beta/alpha" evidence="13">
    <location>
        <begin position="4"/>
        <end position="134"/>
    </location>
</feature>
<evidence type="ECO:0000256" key="7">
    <source>
        <dbReference type="ARBA" id="ARBA00066330"/>
    </source>
</evidence>
<evidence type="ECO:0000256" key="2">
    <source>
        <dbReference type="ARBA" id="ARBA00022553"/>
    </source>
</evidence>
<comment type="cofactor">
    <cofactor evidence="9">
        <name>Mg(2+)</name>
        <dbReference type="ChEBI" id="CHEBI:18420"/>
    </cofactor>
    <text evidence="9">Binds 1 Mg(2+) ion per subunit.</text>
</comment>
<dbReference type="InterPro" id="IPR050060">
    <property type="entry name" value="Phosphoglucosamine_mutase"/>
</dbReference>
<dbReference type="EC" id="5.4.2.10" evidence="7 9"/>
<feature type="domain" description="Alpha-D-phosphohexomutase C-terminal" evidence="12">
    <location>
        <begin position="372"/>
        <end position="438"/>
    </location>
</feature>
<evidence type="ECO:0000256" key="5">
    <source>
        <dbReference type="ARBA" id="ARBA00023235"/>
    </source>
</evidence>
<evidence type="ECO:0000256" key="3">
    <source>
        <dbReference type="ARBA" id="ARBA00022723"/>
    </source>
</evidence>
<keyword evidence="4 9" id="KW-0460">Magnesium</keyword>
<dbReference type="PANTHER" id="PTHR42946">
    <property type="entry name" value="PHOSPHOHEXOSE MUTASE"/>
    <property type="match status" value="1"/>
</dbReference>
<feature type="binding site" evidence="9">
    <location>
        <position position="243"/>
    </location>
    <ligand>
        <name>Mg(2+)</name>
        <dbReference type="ChEBI" id="CHEBI:18420"/>
    </ligand>
</feature>
<evidence type="ECO:0000256" key="10">
    <source>
        <dbReference type="RuleBase" id="RU004326"/>
    </source>
</evidence>
<dbReference type="InterPro" id="IPR005845">
    <property type="entry name" value="A-D-PHexomutase_a/b/a-II"/>
</dbReference>
<dbReference type="GO" id="GO:0000287">
    <property type="term" value="F:magnesium ion binding"/>
    <property type="evidence" value="ECO:0007669"/>
    <property type="project" value="UniProtKB-UniRule"/>
</dbReference>
<dbReference type="InterPro" id="IPR006352">
    <property type="entry name" value="GlmM_bact"/>
</dbReference>
<dbReference type="Proteomes" id="UP000323521">
    <property type="component" value="Chromosome"/>
</dbReference>
<keyword evidence="5 9" id="KW-0413">Isomerase</keyword>
<protein>
    <recommendedName>
        <fullName evidence="8 9">Phosphoglucosamine mutase</fullName>
        <ecNumber evidence="7 9">5.4.2.10</ecNumber>
    </recommendedName>
</protein>
<feature type="active site" description="Phosphoserine intermediate" evidence="9">
    <location>
        <position position="100"/>
    </location>
</feature>
<comment type="similarity">
    <text evidence="1 9 10">Belongs to the phosphohexose mutase family.</text>
</comment>
<dbReference type="FunFam" id="3.40.120.10:FF:000001">
    <property type="entry name" value="Phosphoglucosamine mutase"/>
    <property type="match status" value="1"/>
</dbReference>
<dbReference type="FunFam" id="3.40.120.10:FF:000002">
    <property type="entry name" value="Phosphoglucosamine mutase"/>
    <property type="match status" value="1"/>
</dbReference>
<dbReference type="Gene3D" id="3.40.120.10">
    <property type="entry name" value="Alpha-D-Glucose-1,6-Bisphosphate, subunit A, domain 3"/>
    <property type="match status" value="3"/>
</dbReference>
<dbReference type="EMBL" id="CP017634">
    <property type="protein sequence ID" value="ATW25249.1"/>
    <property type="molecule type" value="Genomic_DNA"/>
</dbReference>
<dbReference type="GO" id="GO:0009252">
    <property type="term" value="P:peptidoglycan biosynthetic process"/>
    <property type="evidence" value="ECO:0007669"/>
    <property type="project" value="TreeGrafter"/>
</dbReference>
<dbReference type="GO" id="GO:0008966">
    <property type="term" value="F:phosphoglucosamine mutase activity"/>
    <property type="evidence" value="ECO:0007669"/>
    <property type="project" value="UniProtKB-UniRule"/>
</dbReference>
<feature type="binding site" evidence="9">
    <location>
        <position position="241"/>
    </location>
    <ligand>
        <name>Mg(2+)</name>
        <dbReference type="ChEBI" id="CHEBI:18420"/>
    </ligand>
</feature>
<feature type="modified residue" description="Phosphoserine" evidence="9">
    <location>
        <position position="100"/>
    </location>
</feature>
<dbReference type="PANTHER" id="PTHR42946:SF1">
    <property type="entry name" value="PHOSPHOGLUCOMUTASE (ALPHA-D-GLUCOSE-1,6-BISPHOSPHATE-DEPENDENT)"/>
    <property type="match status" value="1"/>
</dbReference>
<evidence type="ECO:0000259" key="13">
    <source>
        <dbReference type="Pfam" id="PF02878"/>
    </source>
</evidence>
<dbReference type="GO" id="GO:0004615">
    <property type="term" value="F:phosphomannomutase activity"/>
    <property type="evidence" value="ECO:0007669"/>
    <property type="project" value="TreeGrafter"/>
</dbReference>
<comment type="catalytic activity">
    <reaction evidence="6 9 11">
        <text>alpha-D-glucosamine 1-phosphate = D-glucosamine 6-phosphate</text>
        <dbReference type="Rhea" id="RHEA:23424"/>
        <dbReference type="ChEBI" id="CHEBI:58516"/>
        <dbReference type="ChEBI" id="CHEBI:58725"/>
        <dbReference type="EC" id="5.4.2.10"/>
    </reaction>
</comment>
<dbReference type="Pfam" id="PF02879">
    <property type="entry name" value="PGM_PMM_II"/>
    <property type="match status" value="1"/>
</dbReference>
<dbReference type="InterPro" id="IPR005841">
    <property type="entry name" value="Alpha-D-phosphohexomutase_SF"/>
</dbReference>
<evidence type="ECO:0000256" key="1">
    <source>
        <dbReference type="ARBA" id="ARBA00010231"/>
    </source>
</evidence>
<dbReference type="OrthoDB" id="9806956at2"/>
<dbReference type="InterPro" id="IPR036900">
    <property type="entry name" value="A-D-PHexomutase_C_sf"/>
</dbReference>
<organism evidence="16 17">
    <name type="scientific">Formimonas warabiya</name>
    <dbReference type="NCBI Taxonomy" id="1761012"/>
    <lineage>
        <taxon>Bacteria</taxon>
        <taxon>Bacillati</taxon>
        <taxon>Bacillota</taxon>
        <taxon>Clostridia</taxon>
        <taxon>Eubacteriales</taxon>
        <taxon>Peptococcaceae</taxon>
        <taxon>Candidatus Formimonas</taxon>
    </lineage>
</organism>
<dbReference type="NCBIfam" id="TIGR01455">
    <property type="entry name" value="glmM"/>
    <property type="match status" value="1"/>
</dbReference>
<evidence type="ECO:0000256" key="9">
    <source>
        <dbReference type="HAMAP-Rule" id="MF_01554"/>
    </source>
</evidence>
<keyword evidence="3 9" id="KW-0479">Metal-binding</keyword>
<accession>A0A3G1KS01</accession>
<feature type="binding site" description="via phosphate group" evidence="9">
    <location>
        <position position="100"/>
    </location>
    <ligand>
        <name>Mg(2+)</name>
        <dbReference type="ChEBI" id="CHEBI:18420"/>
    </ligand>
</feature>
<dbReference type="PROSITE" id="PS00710">
    <property type="entry name" value="PGM_PMM"/>
    <property type="match status" value="1"/>
</dbReference>
<feature type="domain" description="Alpha-D-phosphohexomutase alpha/beta/alpha" evidence="15">
    <location>
        <begin position="256"/>
        <end position="365"/>
    </location>
</feature>
<proteinExistence type="inferred from homology"/>
<comment type="function">
    <text evidence="9 11">Catalyzes the conversion of glucosamine-6-phosphate to glucosamine-1-phosphate.</text>
</comment>
<dbReference type="SUPFAM" id="SSF53738">
    <property type="entry name" value="Phosphoglucomutase, first 3 domains"/>
    <property type="match status" value="3"/>
</dbReference>
<dbReference type="GO" id="GO:0005975">
    <property type="term" value="P:carbohydrate metabolic process"/>
    <property type="evidence" value="ECO:0007669"/>
    <property type="project" value="InterPro"/>
</dbReference>
<feature type="binding site" evidence="9">
    <location>
        <position position="239"/>
    </location>
    <ligand>
        <name>Mg(2+)</name>
        <dbReference type="ChEBI" id="CHEBI:18420"/>
    </ligand>
</feature>
<evidence type="ECO:0000256" key="4">
    <source>
        <dbReference type="ARBA" id="ARBA00022842"/>
    </source>
</evidence>
<reference evidence="16 17" key="1">
    <citation type="submission" date="2016-10" db="EMBL/GenBank/DDBJ databases">
        <title>Complete Genome Sequence of Peptococcaceae strain DCMF.</title>
        <authorList>
            <person name="Edwards R.J."/>
            <person name="Holland S.I."/>
            <person name="Deshpande N.P."/>
            <person name="Wong Y.K."/>
            <person name="Ertan H."/>
            <person name="Manefield M."/>
            <person name="Russell T.L."/>
            <person name="Lee M.J."/>
        </authorList>
    </citation>
    <scope>NUCLEOTIDE SEQUENCE [LARGE SCALE GENOMIC DNA]</scope>
    <source>
        <strain evidence="16 17">DCMF</strain>
    </source>
</reference>
<keyword evidence="17" id="KW-1185">Reference proteome</keyword>
<dbReference type="CDD" id="cd05802">
    <property type="entry name" value="GlmM"/>
    <property type="match status" value="1"/>
</dbReference>
<dbReference type="FunFam" id="3.30.310.50:FF:000001">
    <property type="entry name" value="Phosphoglucosamine mutase"/>
    <property type="match status" value="1"/>
</dbReference>
<dbReference type="NCBIfam" id="NF008139">
    <property type="entry name" value="PRK10887.1"/>
    <property type="match status" value="1"/>
</dbReference>
<keyword evidence="2 9" id="KW-0597">Phosphoprotein</keyword>
<dbReference type="HAMAP" id="MF_01554_B">
    <property type="entry name" value="GlmM_B"/>
    <property type="match status" value="1"/>
</dbReference>
<evidence type="ECO:0000313" key="17">
    <source>
        <dbReference type="Proteomes" id="UP000323521"/>
    </source>
</evidence>
<dbReference type="InterPro" id="IPR016066">
    <property type="entry name" value="A-D-PHexomutase_CS"/>
</dbReference>
<evidence type="ECO:0000259" key="12">
    <source>
        <dbReference type="Pfam" id="PF00408"/>
    </source>
</evidence>
<dbReference type="InterPro" id="IPR005843">
    <property type="entry name" value="A-D-PHexomutase_C"/>
</dbReference>
<sequence length="445" mass="47146">MGVLFGTDGVRGVANRDLNPDLAFKLGRAGAFCLARDHQRPKILIGKDTRLSGDMLESALAAGICSVGADVVRLGIIPTPGVAYLTRELGAQAGVVISASHNPMEDNGIKFFGSNGYKLPDALEEEIEAMIASGQALPSPVGKDVGKVEDYAQAGERYGAYLKRCLGSDLSGLKIVVDCAQGAAYSLAPSILKDLGAEVMPISNSPTGTNINEGCGSTHPEKLMETVKIRGAHLGIAYDGDADRMLAVDEEGNLVDGDKIMVICALDMLRKGKLKQNQIVVTVMSNMGLYLALKKAGIEILDTKVGDRYVLEKMRESGAVLGGEQSGHIIFSEYNTTGDGIATSLQVLKVMVETGKPLSELAAQMLRLPQVLVNVRVKDKTGLETSTAIKEAISLAEKTLSGRGRVLVRTSGTEPLVRVMAEGPDEGELQNLVQSIVRIVEAELA</sequence>
<dbReference type="GO" id="GO:0006048">
    <property type="term" value="P:UDP-N-acetylglucosamine biosynthetic process"/>
    <property type="evidence" value="ECO:0007669"/>
    <property type="project" value="TreeGrafter"/>
</dbReference>
<dbReference type="InterPro" id="IPR005846">
    <property type="entry name" value="A-D-PHexomutase_a/b/a-III"/>
</dbReference>
<evidence type="ECO:0000256" key="8">
    <source>
        <dbReference type="ARBA" id="ARBA00068193"/>
    </source>
</evidence>
<evidence type="ECO:0000259" key="15">
    <source>
        <dbReference type="Pfam" id="PF02880"/>
    </source>
</evidence>
<dbReference type="AlphaFoldDB" id="A0A3G1KS01"/>
<name>A0A3G1KS01_FORW1</name>
<gene>
    <name evidence="9" type="primary">glmM</name>
    <name evidence="16" type="ORF">DCMF_11150</name>
</gene>
<evidence type="ECO:0000259" key="14">
    <source>
        <dbReference type="Pfam" id="PF02879"/>
    </source>
</evidence>
<dbReference type="SUPFAM" id="SSF55957">
    <property type="entry name" value="Phosphoglucomutase, C-terminal domain"/>
    <property type="match status" value="1"/>
</dbReference>
<dbReference type="Pfam" id="PF02878">
    <property type="entry name" value="PGM_PMM_I"/>
    <property type="match status" value="1"/>
</dbReference>
<dbReference type="Gene3D" id="3.30.310.50">
    <property type="entry name" value="Alpha-D-phosphohexomutase, C-terminal domain"/>
    <property type="match status" value="1"/>
</dbReference>
<dbReference type="InterPro" id="IPR016055">
    <property type="entry name" value="A-D-PHexomutase_a/b/a-I/II/III"/>
</dbReference>
<dbReference type="InterPro" id="IPR005844">
    <property type="entry name" value="A-D-PHexomutase_a/b/a-I"/>
</dbReference>